<feature type="transmembrane region" description="Helical" evidence="1">
    <location>
        <begin position="180"/>
        <end position="202"/>
    </location>
</feature>
<keyword evidence="1" id="KW-1133">Transmembrane helix</keyword>
<evidence type="ECO:0000313" key="2">
    <source>
        <dbReference type="EMBL" id="UOQ43781.1"/>
    </source>
</evidence>
<proteinExistence type="predicted"/>
<feature type="transmembrane region" description="Helical" evidence="1">
    <location>
        <begin position="222"/>
        <end position="241"/>
    </location>
</feature>
<evidence type="ECO:0000313" key="3">
    <source>
        <dbReference type="Proteomes" id="UP000831787"/>
    </source>
</evidence>
<feature type="transmembrane region" description="Helical" evidence="1">
    <location>
        <begin position="311"/>
        <end position="330"/>
    </location>
</feature>
<protein>
    <submittedName>
        <fullName evidence="2">Uncharacterized protein</fullName>
    </submittedName>
</protein>
<feature type="transmembrane region" description="Helical" evidence="1">
    <location>
        <begin position="253"/>
        <end position="274"/>
    </location>
</feature>
<sequence length="335" mass="37804">MEMIERYIYSVMRRLPQSQRSDIGEELRSLIEDMLLERGTDQNPSEKDVEAVLLELGPPHELALKYGGQRRYLISPELFYFYQIILKIVLVSALVGLSSVFIIEAIINPMDILSYFVDYIVSLVQVGPQAFAWVTLAFALMEYKGIVPDELKKERSQEWSPSQLPAVPDRKKQIKKGETIFGIIVSVFVLIFVIQSNDFIGLPVFANDQLVTIVPFFNLEHYSSFLVLIIIIIGLGILKECVKLLIGKWTKKLAASLLLINLVILVLGVFLLQYGGLWNPEFLQQFSDAAGFKIGSEAYAAAKTIWQQAKLGVLVVFIATVIIETAAAYFKAYRK</sequence>
<keyword evidence="3" id="KW-1185">Reference proteome</keyword>
<name>A0ABY4ENV5_9BACI</name>
<keyword evidence="1" id="KW-0812">Transmembrane</keyword>
<dbReference type="RefSeq" id="WP_244709221.1">
    <property type="nucleotide sequence ID" value="NZ_CP095073.1"/>
</dbReference>
<dbReference type="Proteomes" id="UP000831787">
    <property type="component" value="Chromosome"/>
</dbReference>
<dbReference type="Pfam" id="PF22564">
    <property type="entry name" value="HAAS"/>
    <property type="match status" value="1"/>
</dbReference>
<dbReference type="EMBL" id="CP095073">
    <property type="protein sequence ID" value="UOQ43781.1"/>
    <property type="molecule type" value="Genomic_DNA"/>
</dbReference>
<keyword evidence="1" id="KW-0472">Membrane</keyword>
<reference evidence="2 3" key="1">
    <citation type="submission" date="2022-04" db="EMBL/GenBank/DDBJ databases">
        <title>Halobacillus sp. isolated from saltern.</title>
        <authorList>
            <person name="Won M."/>
            <person name="Lee C.-M."/>
            <person name="Woen H.-Y."/>
            <person name="Kwon S.-W."/>
        </authorList>
    </citation>
    <scope>NUCLEOTIDE SEQUENCE [LARGE SCALE GENOMIC DNA]</scope>
    <source>
        <strain evidence="2 3">SSBR10-3</strain>
    </source>
</reference>
<feature type="transmembrane region" description="Helical" evidence="1">
    <location>
        <begin position="79"/>
        <end position="107"/>
    </location>
</feature>
<evidence type="ECO:0000256" key="1">
    <source>
        <dbReference type="SAM" id="Phobius"/>
    </source>
</evidence>
<organism evidence="2 3">
    <name type="scientific">Halobacillus salinarum</name>
    <dbReference type="NCBI Taxonomy" id="2932257"/>
    <lineage>
        <taxon>Bacteria</taxon>
        <taxon>Bacillati</taxon>
        <taxon>Bacillota</taxon>
        <taxon>Bacilli</taxon>
        <taxon>Bacillales</taxon>
        <taxon>Bacillaceae</taxon>
        <taxon>Halobacillus</taxon>
    </lineage>
</organism>
<feature type="transmembrane region" description="Helical" evidence="1">
    <location>
        <begin position="119"/>
        <end position="143"/>
    </location>
</feature>
<accession>A0ABY4ENV5</accession>
<gene>
    <name evidence="2" type="ORF">MUN89_18150</name>
</gene>